<gene>
    <name evidence="1" type="ORF">ABF77_04025</name>
</gene>
<sequence>MENLLDIVKANKVDDYIGKNFVYSALNGVELGKLLGYSQEDPNALSFLNNSTEEVMDIIWQKKNENDVYDISAELLLYGYKSE</sequence>
<accession>A0A837LKQ8</accession>
<name>A0A837LKQ8_9ENTR</name>
<evidence type="ECO:0000313" key="2">
    <source>
        <dbReference type="Proteomes" id="UP000036013"/>
    </source>
</evidence>
<comment type="caution">
    <text evidence="1">The sequence shown here is derived from an EMBL/GenBank/DDBJ whole genome shotgun (WGS) entry which is preliminary data.</text>
</comment>
<reference evidence="1 2" key="1">
    <citation type="submission" date="2015-06" db="EMBL/GenBank/DDBJ databases">
        <authorList>
            <person name="Adams M."/>
            <person name="Sutton G."/>
            <person name="Nelson K."/>
            <person name="Bonomo R."/>
            <person name="McCorrison J."/>
            <person name="Sanka R."/>
            <person name="Brinkac L."/>
            <person name="Nierman W."/>
        </authorList>
    </citation>
    <scope>NUCLEOTIDE SEQUENCE [LARGE SCALE GENOMIC DNA]</scope>
    <source>
        <strain evidence="1 2">GN02692</strain>
    </source>
</reference>
<protein>
    <submittedName>
        <fullName evidence="1">Uncharacterized protein</fullName>
    </submittedName>
</protein>
<dbReference type="Proteomes" id="UP000036013">
    <property type="component" value="Unassembled WGS sequence"/>
</dbReference>
<proteinExistence type="predicted"/>
<organism evidence="1 2">
    <name type="scientific">Enterobacter roggenkampii</name>
    <dbReference type="NCBI Taxonomy" id="1812935"/>
    <lineage>
        <taxon>Bacteria</taxon>
        <taxon>Pseudomonadati</taxon>
        <taxon>Pseudomonadota</taxon>
        <taxon>Gammaproteobacteria</taxon>
        <taxon>Enterobacterales</taxon>
        <taxon>Enterobacteriaceae</taxon>
        <taxon>Enterobacter</taxon>
        <taxon>Enterobacter cloacae complex</taxon>
    </lineage>
</organism>
<evidence type="ECO:0000313" key="1">
    <source>
        <dbReference type="EMBL" id="KLQ07018.1"/>
    </source>
</evidence>
<dbReference type="RefSeq" id="WP_047747809.1">
    <property type="nucleotide sequence ID" value="NZ_LEDI01000007.1"/>
</dbReference>
<dbReference type="AlphaFoldDB" id="A0A837LKQ8"/>
<dbReference type="EMBL" id="LEDI01000007">
    <property type="protein sequence ID" value="KLQ07018.1"/>
    <property type="molecule type" value="Genomic_DNA"/>
</dbReference>